<organism evidence="2 3">
    <name type="scientific">Arthrobacter psychrolactophilus</name>
    <dbReference type="NCBI Taxonomy" id="92442"/>
    <lineage>
        <taxon>Bacteria</taxon>
        <taxon>Bacillati</taxon>
        <taxon>Actinomycetota</taxon>
        <taxon>Actinomycetes</taxon>
        <taxon>Micrococcales</taxon>
        <taxon>Micrococcaceae</taxon>
        <taxon>Arthrobacter</taxon>
    </lineage>
</organism>
<reference evidence="2 3" key="1">
    <citation type="submission" date="2018-05" db="EMBL/GenBank/DDBJ databases">
        <title>Genetic diversity of glacier-inhabiting Cryobacterium bacteria in China and description of Cryobacterium mengkeensis sp. nov. and Arthrobacter glacialis sp. nov.</title>
        <authorList>
            <person name="Liu Q."/>
            <person name="Xin Y.-H."/>
        </authorList>
    </citation>
    <scope>NUCLEOTIDE SEQUENCE [LARGE SCALE GENOMIC DNA]</scope>
    <source>
        <strain evidence="2 3">B7</strain>
    </source>
</reference>
<evidence type="ECO:0000256" key="1">
    <source>
        <dbReference type="SAM" id="MobiDB-lite"/>
    </source>
</evidence>
<dbReference type="InterPro" id="IPR036390">
    <property type="entry name" value="WH_DNA-bd_sf"/>
</dbReference>
<name>A0A2V5ITM9_9MICC</name>
<keyword evidence="3" id="KW-1185">Reference proteome</keyword>
<dbReference type="InterPro" id="IPR036388">
    <property type="entry name" value="WH-like_DNA-bd_sf"/>
</dbReference>
<protein>
    <submittedName>
        <fullName evidence="2">Transcriptional regulator</fullName>
    </submittedName>
</protein>
<dbReference type="EMBL" id="QJVC01000002">
    <property type="protein sequence ID" value="PYI39865.1"/>
    <property type="molecule type" value="Genomic_DNA"/>
</dbReference>
<dbReference type="Gene3D" id="1.10.10.10">
    <property type="entry name" value="Winged helix-like DNA-binding domain superfamily/Winged helix DNA-binding domain"/>
    <property type="match status" value="1"/>
</dbReference>
<gene>
    <name evidence="2" type="ORF">CVS30_04185</name>
</gene>
<dbReference type="RefSeq" id="WP_110484038.1">
    <property type="nucleotide sequence ID" value="NZ_QJVC01000002.1"/>
</dbReference>
<dbReference type="OrthoDB" id="3399802at2"/>
<comment type="caution">
    <text evidence="2">The sequence shown here is derived from an EMBL/GenBank/DDBJ whole genome shotgun (WGS) entry which is preliminary data.</text>
</comment>
<feature type="region of interest" description="Disordered" evidence="1">
    <location>
        <begin position="1"/>
        <end position="20"/>
    </location>
</feature>
<accession>A0A2V5ITM9</accession>
<dbReference type="Proteomes" id="UP000247980">
    <property type="component" value="Unassembled WGS sequence"/>
</dbReference>
<evidence type="ECO:0000313" key="3">
    <source>
        <dbReference type="Proteomes" id="UP000247980"/>
    </source>
</evidence>
<proteinExistence type="predicted"/>
<evidence type="ECO:0000313" key="2">
    <source>
        <dbReference type="EMBL" id="PYI39865.1"/>
    </source>
</evidence>
<dbReference type="SUPFAM" id="SSF46785">
    <property type="entry name" value="Winged helix' DNA-binding domain"/>
    <property type="match status" value="1"/>
</dbReference>
<dbReference type="AlphaFoldDB" id="A0A2V5ITM9"/>
<sequence length="239" mass="25509">MKQEVTPASSAPLAGRPDGLDDEQRLSAVACLNDPVRQQLFELLRSSETDRGLSRDDCADALRLPRSTVRAQLDRLVQERLVHVEFHKLGERTGPGSGRPTKLYSVAQQEVTASFPPRHYDLAARLLAAAVQRSIDGAENIETALSQVAHAEGRRMGAQAGAIHDVLASAGYDPQDDGQGGTIMANCPFHRLSAEHAGVVCALNGALLGGALEGCGDAEHELAADHEISHCCARLVPRI</sequence>